<dbReference type="SMART" id="SM00717">
    <property type="entry name" value="SANT"/>
    <property type="match status" value="2"/>
</dbReference>
<feature type="domain" description="HTH myb-type" evidence="7">
    <location>
        <begin position="63"/>
        <end position="117"/>
    </location>
</feature>
<dbReference type="PROSITE" id="PS51294">
    <property type="entry name" value="HTH_MYB"/>
    <property type="match status" value="2"/>
</dbReference>
<reference evidence="8" key="1">
    <citation type="submission" date="2007-06" db="EMBL/GenBank/DDBJ databases">
        <title>Full length cDNA sequences from Sitka Spruce (Picea sitchensis).</title>
        <authorList>
            <person name="Ralph S.G."/>
            <person name="Chun H.E."/>
            <person name="Liao N."/>
            <person name="Ali J."/>
            <person name="Reid K."/>
            <person name="Kolosova N."/>
            <person name="Cooper N."/>
            <person name="Cullis C."/>
            <person name="Jancsik S."/>
            <person name="Moore R."/>
            <person name="Mayo M."/>
            <person name="Wagner S."/>
            <person name="Holt R.A."/>
            <person name="Jones S.J.M."/>
            <person name="Marra M.A."/>
            <person name="Ritland C.E."/>
            <person name="Ritland K."/>
            <person name="Bohlmann J."/>
        </authorList>
    </citation>
    <scope>NUCLEOTIDE SEQUENCE</scope>
    <source>
        <tissue evidence="8">Green portion of the leader tissue</tissue>
    </source>
</reference>
<evidence type="ECO:0000313" key="8">
    <source>
        <dbReference type="EMBL" id="ABR16491.1"/>
    </source>
</evidence>
<dbReference type="SUPFAM" id="SSF46689">
    <property type="entry name" value="Homeodomain-like"/>
    <property type="match status" value="1"/>
</dbReference>
<feature type="domain" description="Myb-like" evidence="6">
    <location>
        <begin position="10"/>
        <end position="62"/>
    </location>
</feature>
<evidence type="ECO:0000259" key="7">
    <source>
        <dbReference type="PROSITE" id="PS51294"/>
    </source>
</evidence>
<dbReference type="GO" id="GO:0003677">
    <property type="term" value="F:DNA binding"/>
    <property type="evidence" value="ECO:0007669"/>
    <property type="project" value="UniProtKB-KW"/>
</dbReference>
<keyword evidence="3" id="KW-0238">DNA-binding</keyword>
<dbReference type="Pfam" id="PF00249">
    <property type="entry name" value="Myb_DNA-binding"/>
    <property type="match status" value="2"/>
</dbReference>
<dbReference type="EMBL" id="EF676598">
    <property type="protein sequence ID" value="ABR16491.1"/>
    <property type="molecule type" value="mRNA"/>
</dbReference>
<evidence type="ECO:0000256" key="3">
    <source>
        <dbReference type="ARBA" id="ARBA00023125"/>
    </source>
</evidence>
<sequence>MGRTPCCSKREELNRGAWTAEEDTRLSEYIQSHGESGWRSLPKKAGLNRCGKSCRLRWLNYLRPDIKRGNISPDEEELIIRMHRLLGNRWSLIAGRLPGRTDNEIKNYWNTHLSKKLTMSSQNPKFPMQAPADPEQSASSDSSEDDVVRSAEYGVINHSGIRSPPAKIGGTSISARVPPPVASDEVVIMKSWKQLLEDSLMNELDDSEDNSSLMGIELSNDMLESEAPLMEIQNNVSCSASDPNESVYSHGHLVADETSNQRTSESNVLYSQDCNVLSLPPTDHTLDFRIQDFSLESLLQPSVYNLEEICPVQSQINGSDHVSCFALAAEQAMTDIYNNTLEPDWLTPVDYENQSSQPDQMDVLGNFFLSDENWQEEVPTSLSKIQEEEYRDILVDISNN</sequence>
<dbReference type="Gene3D" id="1.10.10.60">
    <property type="entry name" value="Homeodomain-like"/>
    <property type="match status" value="2"/>
</dbReference>
<evidence type="ECO:0000256" key="1">
    <source>
        <dbReference type="ARBA" id="ARBA00004123"/>
    </source>
</evidence>
<dbReference type="PANTHER" id="PTHR47999">
    <property type="entry name" value="TRANSCRIPTION FACTOR MYB8-RELATED-RELATED"/>
    <property type="match status" value="1"/>
</dbReference>
<dbReference type="PANTHER" id="PTHR47999:SF96">
    <property type="entry name" value="TRANSCRIPTION REPRESSOR MYB6-LIKE"/>
    <property type="match status" value="1"/>
</dbReference>
<evidence type="ECO:0000256" key="2">
    <source>
        <dbReference type="ARBA" id="ARBA00022737"/>
    </source>
</evidence>
<feature type="region of interest" description="Disordered" evidence="5">
    <location>
        <begin position="120"/>
        <end position="147"/>
    </location>
</feature>
<protein>
    <submittedName>
        <fullName evidence="8">Uncharacterized protein</fullName>
    </submittedName>
</protein>
<comment type="subcellular location">
    <subcellularLocation>
        <location evidence="1">Nucleus</location>
    </subcellularLocation>
</comment>
<dbReference type="AlphaFoldDB" id="B8LLG1"/>
<dbReference type="InterPro" id="IPR017930">
    <property type="entry name" value="Myb_dom"/>
</dbReference>
<proteinExistence type="evidence at transcript level"/>
<dbReference type="FunFam" id="1.10.10.60:FF:000001">
    <property type="entry name" value="MYB-related transcription factor"/>
    <property type="match status" value="1"/>
</dbReference>
<keyword evidence="4" id="KW-0539">Nucleus</keyword>
<dbReference type="InterPro" id="IPR015495">
    <property type="entry name" value="Myb_TF_plants"/>
</dbReference>
<evidence type="ECO:0000259" key="6">
    <source>
        <dbReference type="PROSITE" id="PS50090"/>
    </source>
</evidence>
<dbReference type="PROSITE" id="PS50090">
    <property type="entry name" value="MYB_LIKE"/>
    <property type="match status" value="2"/>
</dbReference>
<evidence type="ECO:0000256" key="5">
    <source>
        <dbReference type="SAM" id="MobiDB-lite"/>
    </source>
</evidence>
<name>B8LLG1_PICSI</name>
<dbReference type="GO" id="GO:0005634">
    <property type="term" value="C:nucleus"/>
    <property type="evidence" value="ECO:0007669"/>
    <property type="project" value="UniProtKB-SubCell"/>
</dbReference>
<dbReference type="CDD" id="cd00167">
    <property type="entry name" value="SANT"/>
    <property type="match status" value="2"/>
</dbReference>
<feature type="domain" description="Myb-like" evidence="6">
    <location>
        <begin position="63"/>
        <end position="113"/>
    </location>
</feature>
<organism evidence="8">
    <name type="scientific">Picea sitchensis</name>
    <name type="common">Sitka spruce</name>
    <name type="synonym">Pinus sitchensis</name>
    <dbReference type="NCBI Taxonomy" id="3332"/>
    <lineage>
        <taxon>Eukaryota</taxon>
        <taxon>Viridiplantae</taxon>
        <taxon>Streptophyta</taxon>
        <taxon>Embryophyta</taxon>
        <taxon>Tracheophyta</taxon>
        <taxon>Spermatophyta</taxon>
        <taxon>Pinopsida</taxon>
        <taxon>Pinidae</taxon>
        <taxon>Conifers I</taxon>
        <taxon>Pinales</taxon>
        <taxon>Pinaceae</taxon>
        <taxon>Picea</taxon>
    </lineage>
</organism>
<feature type="domain" description="HTH myb-type" evidence="7">
    <location>
        <begin position="10"/>
        <end position="62"/>
    </location>
</feature>
<keyword evidence="2" id="KW-0677">Repeat</keyword>
<dbReference type="InterPro" id="IPR001005">
    <property type="entry name" value="SANT/Myb"/>
</dbReference>
<feature type="compositionally biased region" description="Low complexity" evidence="5">
    <location>
        <begin position="129"/>
        <end position="141"/>
    </location>
</feature>
<accession>B8LLG1</accession>
<dbReference type="InterPro" id="IPR009057">
    <property type="entry name" value="Homeodomain-like_sf"/>
</dbReference>
<evidence type="ECO:0000256" key="4">
    <source>
        <dbReference type="ARBA" id="ARBA00023242"/>
    </source>
</evidence>